<dbReference type="InterPro" id="IPR002559">
    <property type="entry name" value="Transposase_11"/>
</dbReference>
<dbReference type="InterPro" id="IPR008490">
    <property type="entry name" value="Transposase_InsH_N"/>
</dbReference>
<protein>
    <submittedName>
        <fullName evidence="4">Transposase, IS4 family</fullName>
    </submittedName>
</protein>
<dbReference type="eggNOG" id="COG3666">
    <property type="taxonomic scope" value="Bacteria"/>
</dbReference>
<dbReference type="GO" id="GO:0006313">
    <property type="term" value="P:DNA transposition"/>
    <property type="evidence" value="ECO:0007669"/>
    <property type="project" value="InterPro"/>
</dbReference>
<dbReference type="HOGENOM" id="CLU_021293_12_2_7"/>
<evidence type="ECO:0000313" key="4">
    <source>
        <dbReference type="EMBL" id="ABK99096.1"/>
    </source>
</evidence>
<keyword evidence="5" id="KW-1185">Reference proteome</keyword>
<dbReference type="KEGG" id="ppd:Ppro_1480"/>
<accession>A1AP26</accession>
<dbReference type="AlphaFoldDB" id="A1AP26"/>
<evidence type="ECO:0000259" key="2">
    <source>
        <dbReference type="Pfam" id="PF01609"/>
    </source>
</evidence>
<organism evidence="4 5">
    <name type="scientific">Pelobacter propionicus (strain DSM 2379 / NBRC 103807 / OttBd1)</name>
    <dbReference type="NCBI Taxonomy" id="338966"/>
    <lineage>
        <taxon>Bacteria</taxon>
        <taxon>Pseudomonadati</taxon>
        <taxon>Thermodesulfobacteriota</taxon>
        <taxon>Desulfuromonadia</taxon>
        <taxon>Desulfuromonadales</taxon>
        <taxon>Desulfuromonadaceae</taxon>
        <taxon>Pelobacter</taxon>
    </lineage>
</organism>
<dbReference type="InterPro" id="IPR047629">
    <property type="entry name" value="IS1182_transpos"/>
</dbReference>
<feature type="compositionally biased region" description="Basic and acidic residues" evidence="1">
    <location>
        <begin position="221"/>
        <end position="252"/>
    </location>
</feature>
<dbReference type="GO" id="GO:0004803">
    <property type="term" value="F:transposase activity"/>
    <property type="evidence" value="ECO:0007669"/>
    <property type="project" value="InterPro"/>
</dbReference>
<dbReference type="NCBIfam" id="NF033551">
    <property type="entry name" value="transpos_IS1182"/>
    <property type="match status" value="1"/>
</dbReference>
<dbReference type="RefSeq" id="WP_011735389.1">
    <property type="nucleotide sequence ID" value="NC_008609.1"/>
</dbReference>
<name>A1AP26_PELPD</name>
<evidence type="ECO:0000313" key="5">
    <source>
        <dbReference type="Proteomes" id="UP000006732"/>
    </source>
</evidence>
<evidence type="ECO:0000256" key="1">
    <source>
        <dbReference type="SAM" id="MobiDB-lite"/>
    </source>
</evidence>
<dbReference type="PANTHER" id="PTHR33408">
    <property type="entry name" value="TRANSPOSASE"/>
    <property type="match status" value="1"/>
</dbReference>
<sequence length="452" mass="50335">MKSKFIEVDRETPYLLPPSLQDWLPEKHLARFVVEIVEQLDLRSLKATYAGRGSQPYNPEMLVALLFYGYATGVFSSRKLERSTYDSVAFRFIAANSHPDHDTIATFRRRFLPQLNKLFAQILLIAHQMEVLKLGNVSLDGSKIKANASKHKALSYEHACKLEEQIKAEVGELLKKAEAADRADIPDGMNIPEELERREKRLSAIAAAKVEIEKRAAERHAREQAAYEKKVAERAKKEQATGKKAKGKEPKPPKSGPTAKDQVNLTDEESRIMPTSGGGFEQTYNVQAGVDTASKLIVSAHVTQNPNDKQELTPTLENLAALPEKLGKATDLVADSGYFSETNVTACEENGITPYIAVDRQSHNVPLMERFAEPPPLPEDADSVARMKHRLKTPSGKAIYAQRKVTSEPVFGIIKAVMGFRSFLLRGFEAVKGEWNLVCMAYNIKRLHVLAG</sequence>
<dbReference type="OrthoDB" id="5368695at2"/>
<reference evidence="4 5" key="1">
    <citation type="submission" date="2006-10" db="EMBL/GenBank/DDBJ databases">
        <title>Complete sequence of chromosome of Pelobacter propionicus DSM 2379.</title>
        <authorList>
            <consortium name="US DOE Joint Genome Institute"/>
            <person name="Copeland A."/>
            <person name="Lucas S."/>
            <person name="Lapidus A."/>
            <person name="Barry K."/>
            <person name="Detter J.C."/>
            <person name="Glavina del Rio T."/>
            <person name="Hammon N."/>
            <person name="Israni S."/>
            <person name="Dalin E."/>
            <person name="Tice H."/>
            <person name="Pitluck S."/>
            <person name="Saunders E."/>
            <person name="Brettin T."/>
            <person name="Bruce D."/>
            <person name="Han C."/>
            <person name="Tapia R."/>
            <person name="Schmutz J."/>
            <person name="Larimer F."/>
            <person name="Land M."/>
            <person name="Hauser L."/>
            <person name="Kyrpides N."/>
            <person name="Kim E."/>
            <person name="Lovley D."/>
            <person name="Richardson P."/>
        </authorList>
    </citation>
    <scope>NUCLEOTIDE SEQUENCE [LARGE SCALE GENOMIC DNA]</scope>
    <source>
        <strain evidence="5">DSM 2379 / NBRC 103807 / OttBd1</strain>
    </source>
</reference>
<dbReference type="eggNOG" id="COG3064">
    <property type="taxonomic scope" value="Bacteria"/>
</dbReference>
<dbReference type="Pfam" id="PF05598">
    <property type="entry name" value="DUF772"/>
    <property type="match status" value="1"/>
</dbReference>
<proteinExistence type="predicted"/>
<dbReference type="EMBL" id="CP000482">
    <property type="protein sequence ID" value="ABK99096.1"/>
    <property type="molecule type" value="Genomic_DNA"/>
</dbReference>
<feature type="region of interest" description="Disordered" evidence="1">
    <location>
        <begin position="221"/>
        <end position="265"/>
    </location>
</feature>
<feature type="domain" description="Transposase InsH N-terminal" evidence="3">
    <location>
        <begin position="19"/>
        <end position="110"/>
    </location>
</feature>
<evidence type="ECO:0000259" key="3">
    <source>
        <dbReference type="Pfam" id="PF05598"/>
    </source>
</evidence>
<feature type="domain" description="Transposase IS4-like" evidence="2">
    <location>
        <begin position="275"/>
        <end position="444"/>
    </location>
</feature>
<gene>
    <name evidence="4" type="ordered locus">Ppro_1480</name>
</gene>
<dbReference type="GO" id="GO:0003677">
    <property type="term" value="F:DNA binding"/>
    <property type="evidence" value="ECO:0007669"/>
    <property type="project" value="InterPro"/>
</dbReference>
<dbReference type="Proteomes" id="UP000006732">
    <property type="component" value="Chromosome"/>
</dbReference>
<dbReference type="PANTHER" id="PTHR33408:SF4">
    <property type="entry name" value="TRANSPOSASE DDE DOMAIN-CONTAINING PROTEIN"/>
    <property type="match status" value="1"/>
</dbReference>
<dbReference type="Pfam" id="PF01609">
    <property type="entry name" value="DDE_Tnp_1"/>
    <property type="match status" value="1"/>
</dbReference>